<keyword evidence="5 7" id="KW-0695">RNA-directed DNA polymerase</keyword>
<dbReference type="PANTHER" id="PTHR12066">
    <property type="entry name" value="TELOMERASE REVERSE TRANSCRIPTASE"/>
    <property type="match status" value="1"/>
</dbReference>
<keyword evidence="2 7" id="KW-0548">Nucleotidyltransferase</keyword>
<evidence type="ECO:0000256" key="3">
    <source>
        <dbReference type="ARBA" id="ARBA00022723"/>
    </source>
</evidence>
<comment type="similarity">
    <text evidence="7">Belongs to the reverse transcriptase family. Telomerase subfamily.</text>
</comment>
<evidence type="ECO:0000256" key="2">
    <source>
        <dbReference type="ARBA" id="ARBA00022695"/>
    </source>
</evidence>
<evidence type="ECO:0000256" key="1">
    <source>
        <dbReference type="ARBA" id="ARBA00022679"/>
    </source>
</evidence>
<reference evidence="10 11" key="1">
    <citation type="journal article" date="2021" name="Nat. Commun.">
        <title>Genetic determinants of endophytism in the Arabidopsis root mycobiome.</title>
        <authorList>
            <person name="Mesny F."/>
            <person name="Miyauchi S."/>
            <person name="Thiergart T."/>
            <person name="Pickel B."/>
            <person name="Atanasova L."/>
            <person name="Karlsson M."/>
            <person name="Huettel B."/>
            <person name="Barry K.W."/>
            <person name="Haridas S."/>
            <person name="Chen C."/>
            <person name="Bauer D."/>
            <person name="Andreopoulos W."/>
            <person name="Pangilinan J."/>
            <person name="LaButti K."/>
            <person name="Riley R."/>
            <person name="Lipzen A."/>
            <person name="Clum A."/>
            <person name="Drula E."/>
            <person name="Henrissat B."/>
            <person name="Kohler A."/>
            <person name="Grigoriev I.V."/>
            <person name="Martin F.M."/>
            <person name="Hacquard S."/>
        </authorList>
    </citation>
    <scope>NUCLEOTIDE SEQUENCE [LARGE SCALE GENOMIC DNA]</scope>
    <source>
        <strain evidence="10 11">MPI-SDFR-AT-0080</strain>
    </source>
</reference>
<keyword evidence="7" id="KW-0779">Telomere</keyword>
<organism evidence="10 11">
    <name type="scientific">Macrophomina phaseolina</name>
    <dbReference type="NCBI Taxonomy" id="35725"/>
    <lineage>
        <taxon>Eukaryota</taxon>
        <taxon>Fungi</taxon>
        <taxon>Dikarya</taxon>
        <taxon>Ascomycota</taxon>
        <taxon>Pezizomycotina</taxon>
        <taxon>Dothideomycetes</taxon>
        <taxon>Dothideomycetes incertae sedis</taxon>
        <taxon>Botryosphaeriales</taxon>
        <taxon>Botryosphaeriaceae</taxon>
        <taxon>Macrophomina</taxon>
    </lineage>
</organism>
<dbReference type="Pfam" id="PF12009">
    <property type="entry name" value="Telomerase_RBD"/>
    <property type="match status" value="1"/>
</dbReference>
<evidence type="ECO:0000256" key="7">
    <source>
        <dbReference type="RuleBase" id="RU365061"/>
    </source>
</evidence>
<dbReference type="InterPro" id="IPR021891">
    <property type="entry name" value="Telomerase_RBD"/>
</dbReference>
<feature type="domain" description="Telomerase ribonucleoprotein complex - RNA-binding" evidence="9">
    <location>
        <begin position="419"/>
        <end position="477"/>
    </location>
</feature>
<evidence type="ECO:0000256" key="5">
    <source>
        <dbReference type="ARBA" id="ARBA00022918"/>
    </source>
</evidence>
<evidence type="ECO:0000259" key="9">
    <source>
        <dbReference type="Pfam" id="PF12009"/>
    </source>
</evidence>
<dbReference type="InterPro" id="IPR003545">
    <property type="entry name" value="Telomerase_RT"/>
</dbReference>
<keyword evidence="4 7" id="KW-0460">Magnesium</keyword>
<evidence type="ECO:0000256" key="6">
    <source>
        <dbReference type="ARBA" id="ARBA00048173"/>
    </source>
</evidence>
<proteinExistence type="inferred from homology"/>
<keyword evidence="7" id="KW-0539">Nucleus</keyword>
<dbReference type="Proteomes" id="UP000774617">
    <property type="component" value="Unassembled WGS sequence"/>
</dbReference>
<dbReference type="EC" id="2.7.7.49" evidence="7"/>
<dbReference type="Gene3D" id="1.10.132.70">
    <property type="match status" value="1"/>
</dbReference>
<evidence type="ECO:0000256" key="8">
    <source>
        <dbReference type="SAM" id="MobiDB-lite"/>
    </source>
</evidence>
<gene>
    <name evidence="10" type="ORF">B0J12DRAFT_234777</name>
</gene>
<comment type="catalytic activity">
    <reaction evidence="6 7">
        <text>DNA(n) + a 2'-deoxyribonucleoside 5'-triphosphate = DNA(n+1) + diphosphate</text>
        <dbReference type="Rhea" id="RHEA:22508"/>
        <dbReference type="Rhea" id="RHEA-COMP:17339"/>
        <dbReference type="Rhea" id="RHEA-COMP:17340"/>
        <dbReference type="ChEBI" id="CHEBI:33019"/>
        <dbReference type="ChEBI" id="CHEBI:61560"/>
        <dbReference type="ChEBI" id="CHEBI:173112"/>
        <dbReference type="EC" id="2.7.7.49"/>
    </reaction>
</comment>
<comment type="caution">
    <text evidence="10">The sequence shown here is derived from an EMBL/GenBank/DDBJ whole genome shotgun (WGS) entry which is preliminary data.</text>
</comment>
<keyword evidence="1 7" id="KW-0808">Transferase</keyword>
<dbReference type="PANTHER" id="PTHR12066:SF0">
    <property type="entry name" value="TELOMERASE REVERSE TRANSCRIPTASE"/>
    <property type="match status" value="1"/>
</dbReference>
<accession>A0ABQ8GQ84</accession>
<comment type="function">
    <text evidence="7">Telomerase is a ribonucleoprotein enzyme essential for the replication of chromosome termini in most eukaryotes. It elongates telomeres. It is a reverse transcriptase that adds simple sequence repeats to chromosome ends by copying a template sequence within the RNA component of the enzyme.</text>
</comment>
<evidence type="ECO:0000256" key="4">
    <source>
        <dbReference type="ARBA" id="ARBA00022842"/>
    </source>
</evidence>
<feature type="region of interest" description="Disordered" evidence="8">
    <location>
        <begin position="1"/>
        <end position="25"/>
    </location>
</feature>
<sequence>MKRKRDSEHAHAARPRRVPPSPSPSPAVIHPVLHRFYPQVLPLRQFLLSRLARASTRKRRRIAQLGLVREPPAAPGAVAADDLRRLLDDTYVGAAHHMAPAELADLESDVEIFSQQLLSTSSTGDVRPELQSEIVDFIIRSLFRKHPGHHRPPHLLCHGFERASCPERGVGQPEAPPSLSGLVNRHPNSYAEAVKGPVWSALLVALGPGGDRIMIELLMNCGVFASLDGPSGTCYQLSDALNRLSDHSSLKQTVHILKYIFPRQFGLHNVFTFKTDYRDTSQPFKDYTLREQEITRDRLRKMSKKGQSGLGCCTIKDVIPKRLRGHAIDLVRRLRVLHHRCSYVELLRYYCPIPSLKDDPTAYGVGFQSQQLPVDLRTEEIDNYDGLHPVKNVHGAQLSSIPNRLEKSCFTDLATPDHQVSAFCRAIMNTVIPNSLWGEGETQTHNKHAFLCHVDQFVRLRRFESLTLHAVMQYMKV</sequence>
<comment type="subcellular location">
    <subcellularLocation>
        <location evidence="7">Nucleus</location>
    </subcellularLocation>
    <subcellularLocation>
        <location evidence="7">Chromosome</location>
        <location evidence="7">Telomere</location>
    </subcellularLocation>
</comment>
<dbReference type="EMBL" id="JAGTJR010000003">
    <property type="protein sequence ID" value="KAH7062336.1"/>
    <property type="molecule type" value="Genomic_DNA"/>
</dbReference>
<keyword evidence="3 7" id="KW-0479">Metal-binding</keyword>
<evidence type="ECO:0000313" key="10">
    <source>
        <dbReference type="EMBL" id="KAH7062336.1"/>
    </source>
</evidence>
<keyword evidence="11" id="KW-1185">Reference proteome</keyword>
<evidence type="ECO:0000313" key="11">
    <source>
        <dbReference type="Proteomes" id="UP000774617"/>
    </source>
</evidence>
<name>A0ABQ8GQ84_9PEZI</name>
<feature type="compositionally biased region" description="Basic and acidic residues" evidence="8">
    <location>
        <begin position="1"/>
        <end position="11"/>
    </location>
</feature>
<protein>
    <recommendedName>
        <fullName evidence="7">Telomerase reverse transcriptase</fullName>
        <ecNumber evidence="7">2.7.7.49</ecNumber>
    </recommendedName>
    <alternativeName>
        <fullName evidence="7">Telomerase catalytic subunit</fullName>
    </alternativeName>
</protein>
<keyword evidence="7" id="KW-0158">Chromosome</keyword>